<dbReference type="AlphaFoldDB" id="A0A8H7J8N9"/>
<sequence length="326" mass="35861">MDTATTANAADEHMPDASATCQQPSGQSSRSVAQLKTSKYTTVLLTTSGYISQDNNSWRVLRPARASDLGGSAVNAEAEELFECQGEERRSEVGRETISYKSKRDMERPADQGADELSISDRYFDHNSYFRYLGWTGCASLQHPVVVDTTSRVSPAEMSPARSVIPGFADESANEDDIHAKNVPVDKPGSTSVAASGFATKRVKVPYHPDENAWLLLLCKKVKAAAELGRKIKNPGPAVITPLFNAFFEGRILQDEHGGDLPPREAREELSIKGKIMKINTEIRELRYVTRKLLEGSRGGELYAPNITVEELRQFQADGTVRSELP</sequence>
<protein>
    <submittedName>
        <fullName evidence="2">Uncharacterized protein</fullName>
    </submittedName>
</protein>
<dbReference type="OrthoDB" id="3800368at2759"/>
<feature type="compositionally biased region" description="Polar residues" evidence="1">
    <location>
        <begin position="19"/>
        <end position="33"/>
    </location>
</feature>
<accession>A0A8H7J8N9</accession>
<dbReference type="EMBL" id="RZGK01000003">
    <property type="protein sequence ID" value="KAF9699934.1"/>
    <property type="molecule type" value="Genomic_DNA"/>
</dbReference>
<comment type="caution">
    <text evidence="2">The sequence shown here is derived from an EMBL/GenBank/DDBJ whole genome shotgun (WGS) entry which is preliminary data.</text>
</comment>
<reference evidence="2" key="1">
    <citation type="submission" date="2018-12" db="EMBL/GenBank/DDBJ databases">
        <authorList>
            <person name="Syme R.A."/>
            <person name="Farfan-Caceres L."/>
            <person name="Lichtenzveig J."/>
        </authorList>
    </citation>
    <scope>NUCLEOTIDE SEQUENCE</scope>
    <source>
        <strain evidence="2">Al4</strain>
    </source>
</reference>
<proteinExistence type="predicted"/>
<evidence type="ECO:0000313" key="2">
    <source>
        <dbReference type="EMBL" id="KAF9699934.1"/>
    </source>
</evidence>
<evidence type="ECO:0000313" key="3">
    <source>
        <dbReference type="Proteomes" id="UP000651452"/>
    </source>
</evidence>
<dbReference type="Proteomes" id="UP000651452">
    <property type="component" value="Unassembled WGS sequence"/>
</dbReference>
<reference evidence="2" key="2">
    <citation type="submission" date="2020-09" db="EMBL/GenBank/DDBJ databases">
        <title>Reference genome assembly for Australian Ascochyta lentis isolate Al4.</title>
        <authorList>
            <person name="Lee R.C."/>
            <person name="Farfan-Caceres L.M."/>
            <person name="Debler J.W."/>
            <person name="Williams A.H."/>
            <person name="Henares B.M."/>
        </authorList>
    </citation>
    <scope>NUCLEOTIDE SEQUENCE</scope>
    <source>
        <strain evidence="2">Al4</strain>
    </source>
</reference>
<gene>
    <name evidence="2" type="ORF">EKO04_001707</name>
</gene>
<organism evidence="2 3">
    <name type="scientific">Ascochyta lentis</name>
    <dbReference type="NCBI Taxonomy" id="205686"/>
    <lineage>
        <taxon>Eukaryota</taxon>
        <taxon>Fungi</taxon>
        <taxon>Dikarya</taxon>
        <taxon>Ascomycota</taxon>
        <taxon>Pezizomycotina</taxon>
        <taxon>Dothideomycetes</taxon>
        <taxon>Pleosporomycetidae</taxon>
        <taxon>Pleosporales</taxon>
        <taxon>Pleosporineae</taxon>
        <taxon>Didymellaceae</taxon>
        <taxon>Ascochyta</taxon>
    </lineage>
</organism>
<keyword evidence="3" id="KW-1185">Reference proteome</keyword>
<name>A0A8H7J8N9_9PLEO</name>
<evidence type="ECO:0000256" key="1">
    <source>
        <dbReference type="SAM" id="MobiDB-lite"/>
    </source>
</evidence>
<feature type="region of interest" description="Disordered" evidence="1">
    <location>
        <begin position="1"/>
        <end position="33"/>
    </location>
</feature>